<evidence type="ECO:0000259" key="1">
    <source>
        <dbReference type="Pfam" id="PF00646"/>
    </source>
</evidence>
<name>A0A0D8JV25_COCIM</name>
<dbReference type="SUPFAM" id="SSF81383">
    <property type="entry name" value="F-box domain"/>
    <property type="match status" value="1"/>
</dbReference>
<dbReference type="AlphaFoldDB" id="A0A0D8JV25"/>
<evidence type="ECO:0000313" key="3">
    <source>
        <dbReference type="Proteomes" id="UP000001261"/>
    </source>
</evidence>
<protein>
    <recommendedName>
        <fullName evidence="1">F-box domain-containing protein</fullName>
    </recommendedName>
</protein>
<gene>
    <name evidence="2" type="ORF">CIMG_13220</name>
</gene>
<dbReference type="Pfam" id="PF00646">
    <property type="entry name" value="F-box"/>
    <property type="match status" value="1"/>
</dbReference>
<reference evidence="3" key="1">
    <citation type="journal article" date="2009" name="Genome Res.">
        <title>Comparative genomic analyses of the human fungal pathogens Coccidioides and their relatives.</title>
        <authorList>
            <person name="Sharpton T.J."/>
            <person name="Stajich J.E."/>
            <person name="Rounsley S.D."/>
            <person name="Gardner M.J."/>
            <person name="Wortman J.R."/>
            <person name="Jordar V.S."/>
            <person name="Maiti R."/>
            <person name="Kodira C.D."/>
            <person name="Neafsey D.E."/>
            <person name="Zeng Q."/>
            <person name="Hung C.-Y."/>
            <person name="McMahan C."/>
            <person name="Muszewska A."/>
            <person name="Grynberg M."/>
            <person name="Mandel M.A."/>
            <person name="Kellner E.M."/>
            <person name="Barker B.M."/>
            <person name="Galgiani J.N."/>
            <person name="Orbach M.J."/>
            <person name="Kirkland T.N."/>
            <person name="Cole G.T."/>
            <person name="Henn M.R."/>
            <person name="Birren B.W."/>
            <person name="Taylor J.W."/>
        </authorList>
    </citation>
    <scope>NUCLEOTIDE SEQUENCE [LARGE SCALE GENOMIC DNA]</scope>
    <source>
        <strain evidence="3">RS</strain>
    </source>
</reference>
<dbReference type="InParanoid" id="A0A0D8JV25"/>
<evidence type="ECO:0000313" key="2">
    <source>
        <dbReference type="EMBL" id="KJF60781.1"/>
    </source>
</evidence>
<accession>A0A0D8JV25</accession>
<dbReference type="GeneID" id="24164847"/>
<organism evidence="2 3">
    <name type="scientific">Coccidioides immitis (strain RS)</name>
    <name type="common">Valley fever fungus</name>
    <dbReference type="NCBI Taxonomy" id="246410"/>
    <lineage>
        <taxon>Eukaryota</taxon>
        <taxon>Fungi</taxon>
        <taxon>Dikarya</taxon>
        <taxon>Ascomycota</taxon>
        <taxon>Pezizomycotina</taxon>
        <taxon>Eurotiomycetes</taxon>
        <taxon>Eurotiomycetidae</taxon>
        <taxon>Onygenales</taxon>
        <taxon>Onygenaceae</taxon>
        <taxon>Coccidioides</taxon>
    </lineage>
</organism>
<dbReference type="InterPro" id="IPR001810">
    <property type="entry name" value="F-box_dom"/>
</dbReference>
<dbReference type="VEuPathDB" id="FungiDB:CIMG_13220"/>
<dbReference type="RefSeq" id="XP_004445039.1">
    <property type="nucleotide sequence ID" value="XM_004444982.1"/>
</dbReference>
<dbReference type="KEGG" id="cim:CIMG_13220"/>
<sequence>MTKLLQAKIQEQNKHARLAVLPRELICEIAAYLQPQNYYVFSQCCCEIYSLTQNYACACIAVQAHIPHTLDTKLVDQKQISFYDAIHCTVFRMNAMDTGCLYFVGQIDNIIRFHMKDGVLCYQDTSSIGVMDISLDHIKHLSLETGPCQYELLHYSSGFISYLSFSESCSLLALNIINIYSNISWVKTLLSTQHPTFI</sequence>
<dbReference type="Proteomes" id="UP000001261">
    <property type="component" value="Unassembled WGS sequence"/>
</dbReference>
<feature type="domain" description="F-box" evidence="1">
    <location>
        <begin position="21"/>
        <end position="52"/>
    </location>
</feature>
<keyword evidence="3" id="KW-1185">Reference proteome</keyword>
<dbReference type="EMBL" id="GG704913">
    <property type="protein sequence ID" value="KJF60781.1"/>
    <property type="molecule type" value="Genomic_DNA"/>
</dbReference>
<reference evidence="3" key="2">
    <citation type="journal article" date="2010" name="Genome Res.">
        <title>Population genomic sequencing of Coccidioides fungi reveals recent hybridization and transposon control.</title>
        <authorList>
            <person name="Neafsey D.E."/>
            <person name="Barker B.M."/>
            <person name="Sharpton T.J."/>
            <person name="Stajich J.E."/>
            <person name="Park D.J."/>
            <person name="Whiston E."/>
            <person name="Hung C.-Y."/>
            <person name="McMahan C."/>
            <person name="White J."/>
            <person name="Sykes S."/>
            <person name="Heiman D."/>
            <person name="Young S."/>
            <person name="Zeng Q."/>
            <person name="Abouelleil A."/>
            <person name="Aftuck L."/>
            <person name="Bessette D."/>
            <person name="Brown A."/>
            <person name="FitzGerald M."/>
            <person name="Lui A."/>
            <person name="Macdonald J.P."/>
            <person name="Priest M."/>
            <person name="Orbach M.J."/>
            <person name="Galgiani J.N."/>
            <person name="Kirkland T.N."/>
            <person name="Cole G.T."/>
            <person name="Birren B.W."/>
            <person name="Henn M.R."/>
            <person name="Taylor J.W."/>
            <person name="Rounsley S.D."/>
        </authorList>
    </citation>
    <scope>GENOME REANNOTATION</scope>
    <source>
        <strain evidence="3">RS</strain>
    </source>
</reference>
<proteinExistence type="predicted"/>
<dbReference type="InterPro" id="IPR036047">
    <property type="entry name" value="F-box-like_dom_sf"/>
</dbReference>